<evidence type="ECO:0000259" key="7">
    <source>
        <dbReference type="Pfam" id="PF21981"/>
    </source>
</evidence>
<evidence type="ECO:0000256" key="5">
    <source>
        <dbReference type="HAMAP-Rule" id="MF_01114"/>
    </source>
</evidence>
<dbReference type="InterPro" id="IPR003783">
    <property type="entry name" value="Regulatory_RecX"/>
</dbReference>
<dbReference type="Pfam" id="PF21982">
    <property type="entry name" value="RecX_HTH1"/>
    <property type="match status" value="1"/>
</dbReference>
<feature type="domain" description="RecX first three-helical" evidence="8">
    <location>
        <begin position="11"/>
        <end position="49"/>
    </location>
</feature>
<proteinExistence type="inferred from homology"/>
<dbReference type="Pfam" id="PF02631">
    <property type="entry name" value="RecX_HTH2"/>
    <property type="match status" value="1"/>
</dbReference>
<dbReference type="InterPro" id="IPR053925">
    <property type="entry name" value="RecX_HTH_3rd"/>
</dbReference>
<dbReference type="Pfam" id="PF21981">
    <property type="entry name" value="RecX_HTH3"/>
    <property type="match status" value="1"/>
</dbReference>
<organism evidence="9 10">
    <name type="scientific">Spiribacter salinus M19-40</name>
    <dbReference type="NCBI Taxonomy" id="1260251"/>
    <lineage>
        <taxon>Bacteria</taxon>
        <taxon>Pseudomonadati</taxon>
        <taxon>Pseudomonadota</taxon>
        <taxon>Gammaproteobacteria</taxon>
        <taxon>Chromatiales</taxon>
        <taxon>Ectothiorhodospiraceae</taxon>
        <taxon>Spiribacter</taxon>
    </lineage>
</organism>
<dbReference type="PATRIC" id="fig|1260251.3.peg.761"/>
<keyword evidence="10" id="KW-1185">Reference proteome</keyword>
<dbReference type="InterPro" id="IPR036388">
    <property type="entry name" value="WH-like_DNA-bd_sf"/>
</dbReference>
<evidence type="ECO:0000259" key="6">
    <source>
        <dbReference type="Pfam" id="PF02631"/>
    </source>
</evidence>
<reference evidence="9 10" key="1">
    <citation type="journal article" date="2013" name="Genome Announc.">
        <title>Draft Genome of Spiribacter salinus M19-40, an Abundant Gammaproteobacterium in Aquatic Hypersaline Environments.</title>
        <authorList>
            <person name="Leon M.J."/>
            <person name="Ghai R."/>
            <person name="Fernandez A.B."/>
            <person name="Sanchez-Porro C."/>
            <person name="Rodriguez-Valera F."/>
            <person name="Ventosa A."/>
        </authorList>
    </citation>
    <scope>NUCLEOTIDE SEQUENCE [LARGE SCALE GENOMIC DNA]</scope>
    <source>
        <strain evidence="9">M19-40</strain>
    </source>
</reference>
<dbReference type="Proteomes" id="UP000017881">
    <property type="component" value="Chromosome"/>
</dbReference>
<dbReference type="GO" id="GO:0006282">
    <property type="term" value="P:regulation of DNA repair"/>
    <property type="evidence" value="ECO:0007669"/>
    <property type="project" value="UniProtKB-UniRule"/>
</dbReference>
<dbReference type="Gene3D" id="1.10.10.10">
    <property type="entry name" value="Winged helix-like DNA-binding domain superfamily/Winged helix DNA-binding domain"/>
    <property type="match status" value="3"/>
</dbReference>
<dbReference type="InterPro" id="IPR053926">
    <property type="entry name" value="RecX_HTH_1st"/>
</dbReference>
<keyword evidence="4 5" id="KW-0963">Cytoplasm</keyword>
<accession>R4VMQ4</accession>
<evidence type="ECO:0000313" key="9">
    <source>
        <dbReference type="EMBL" id="AGM40848.1"/>
    </source>
</evidence>
<comment type="similarity">
    <text evidence="2 5">Belongs to the RecX family.</text>
</comment>
<protein>
    <recommendedName>
        <fullName evidence="3 5">Regulatory protein RecX</fullName>
    </recommendedName>
</protein>
<evidence type="ECO:0000256" key="1">
    <source>
        <dbReference type="ARBA" id="ARBA00004496"/>
    </source>
</evidence>
<dbReference type="PANTHER" id="PTHR33602:SF1">
    <property type="entry name" value="REGULATORY PROTEIN RECX FAMILY PROTEIN"/>
    <property type="match status" value="1"/>
</dbReference>
<sequence length="157" mass="17996">MQDDNSDAAVREQCIRLLARREHSRQELRAKLAQRDYDRDVSDRVLDELAAERLLSDERFTEQFVRQRLEAGYGPVKIRADLAERGIGGDLAAPQLDLGDDEWRERCRAAWERRFGAAPGDRQEWGKQARFLANRGFSGDHVTRVLAQVSESDDNTP</sequence>
<dbReference type="RefSeq" id="WP_016353155.1">
    <property type="nucleotide sequence ID" value="NC_021291.1"/>
</dbReference>
<evidence type="ECO:0000256" key="3">
    <source>
        <dbReference type="ARBA" id="ARBA00018111"/>
    </source>
</evidence>
<dbReference type="AlphaFoldDB" id="R4VMQ4"/>
<evidence type="ECO:0000313" key="10">
    <source>
        <dbReference type="Proteomes" id="UP000017881"/>
    </source>
</evidence>
<dbReference type="InterPro" id="IPR053924">
    <property type="entry name" value="RecX_HTH_2nd"/>
</dbReference>
<dbReference type="HAMAP" id="MF_01114">
    <property type="entry name" value="RecX"/>
    <property type="match status" value="1"/>
</dbReference>
<name>R4VMQ4_9GAMM</name>
<dbReference type="GO" id="GO:0005737">
    <property type="term" value="C:cytoplasm"/>
    <property type="evidence" value="ECO:0007669"/>
    <property type="project" value="UniProtKB-SubCell"/>
</dbReference>
<dbReference type="eggNOG" id="COG2137">
    <property type="taxonomic scope" value="Bacteria"/>
</dbReference>
<dbReference type="KEGG" id="ssal:SPISAL_03770"/>
<evidence type="ECO:0000259" key="8">
    <source>
        <dbReference type="Pfam" id="PF21982"/>
    </source>
</evidence>
<evidence type="ECO:0000256" key="4">
    <source>
        <dbReference type="ARBA" id="ARBA00022490"/>
    </source>
</evidence>
<feature type="domain" description="RecX second three-helical" evidence="6">
    <location>
        <begin position="56"/>
        <end position="92"/>
    </location>
</feature>
<evidence type="ECO:0000256" key="2">
    <source>
        <dbReference type="ARBA" id="ARBA00009695"/>
    </source>
</evidence>
<dbReference type="HOGENOM" id="CLU_066607_3_2_6"/>
<comment type="function">
    <text evidence="5">Modulates RecA activity.</text>
</comment>
<gene>
    <name evidence="5" type="primary">recX</name>
    <name evidence="9" type="ORF">SPISAL_03770</name>
</gene>
<feature type="domain" description="RecX third three-helical" evidence="7">
    <location>
        <begin position="101"/>
        <end position="146"/>
    </location>
</feature>
<dbReference type="EMBL" id="CP005963">
    <property type="protein sequence ID" value="AGM40848.1"/>
    <property type="molecule type" value="Genomic_DNA"/>
</dbReference>
<comment type="subcellular location">
    <subcellularLocation>
        <location evidence="1 5">Cytoplasm</location>
    </subcellularLocation>
</comment>
<dbReference type="PANTHER" id="PTHR33602">
    <property type="entry name" value="REGULATORY PROTEIN RECX FAMILY PROTEIN"/>
    <property type="match status" value="1"/>
</dbReference>